<feature type="region of interest" description="Disordered" evidence="4">
    <location>
        <begin position="553"/>
        <end position="586"/>
    </location>
</feature>
<feature type="domain" description="Integrase catalytic" evidence="5">
    <location>
        <begin position="213"/>
        <end position="314"/>
    </location>
</feature>
<comment type="caution">
    <text evidence="6">The sequence shown here is derived from an EMBL/GenBank/DDBJ whole genome shotgun (WGS) entry which is preliminary data.</text>
</comment>
<evidence type="ECO:0000259" key="5">
    <source>
        <dbReference type="PROSITE" id="PS50994"/>
    </source>
</evidence>
<evidence type="ECO:0000256" key="2">
    <source>
        <dbReference type="ARBA" id="ARBA00022723"/>
    </source>
</evidence>
<dbReference type="PROSITE" id="PS50994">
    <property type="entry name" value="INTEGRASE"/>
    <property type="match status" value="1"/>
</dbReference>
<name>A0A5D3DGT9_CUCMM</name>
<dbReference type="InterPro" id="IPR054722">
    <property type="entry name" value="PolX-like_BBD"/>
</dbReference>
<keyword evidence="3" id="KW-0378">Hydrolase</keyword>
<dbReference type="InterPro" id="IPR001584">
    <property type="entry name" value="Integrase_cat-core"/>
</dbReference>
<dbReference type="GO" id="GO:0003676">
    <property type="term" value="F:nucleic acid binding"/>
    <property type="evidence" value="ECO:0007669"/>
    <property type="project" value="InterPro"/>
</dbReference>
<dbReference type="Pfam" id="PF22936">
    <property type="entry name" value="Pol_BBD"/>
    <property type="match status" value="1"/>
</dbReference>
<keyword evidence="2" id="KW-0479">Metal-binding</keyword>
<dbReference type="PANTHER" id="PTHR42648:SF21">
    <property type="entry name" value="CYSTEINE-RICH RLK (RECEPTOR-LIKE PROTEIN KINASE) 8"/>
    <property type="match status" value="1"/>
</dbReference>
<dbReference type="Gene3D" id="3.30.420.10">
    <property type="entry name" value="Ribonuclease H-like superfamily/Ribonuclease H"/>
    <property type="match status" value="1"/>
</dbReference>
<dbReference type="GO" id="GO:0008233">
    <property type="term" value="F:peptidase activity"/>
    <property type="evidence" value="ECO:0007669"/>
    <property type="project" value="UniProtKB-KW"/>
</dbReference>
<dbReference type="Pfam" id="PF13976">
    <property type="entry name" value="gag_pre-integrs"/>
    <property type="match status" value="1"/>
</dbReference>
<proteinExistence type="predicted"/>
<gene>
    <name evidence="6" type="ORF">E5676_scaffold584G00150</name>
</gene>
<dbReference type="InterPro" id="IPR025724">
    <property type="entry name" value="GAG-pre-integrase_dom"/>
</dbReference>
<organism evidence="6 7">
    <name type="scientific">Cucumis melo var. makuwa</name>
    <name type="common">Oriental melon</name>
    <dbReference type="NCBI Taxonomy" id="1194695"/>
    <lineage>
        <taxon>Eukaryota</taxon>
        <taxon>Viridiplantae</taxon>
        <taxon>Streptophyta</taxon>
        <taxon>Embryophyta</taxon>
        <taxon>Tracheophyta</taxon>
        <taxon>Spermatophyta</taxon>
        <taxon>Magnoliopsida</taxon>
        <taxon>eudicotyledons</taxon>
        <taxon>Gunneridae</taxon>
        <taxon>Pentapetalae</taxon>
        <taxon>rosids</taxon>
        <taxon>fabids</taxon>
        <taxon>Cucurbitales</taxon>
        <taxon>Cucurbitaceae</taxon>
        <taxon>Benincaseae</taxon>
        <taxon>Cucumis</taxon>
    </lineage>
</organism>
<dbReference type="GO" id="GO:0046872">
    <property type="term" value="F:metal ion binding"/>
    <property type="evidence" value="ECO:0007669"/>
    <property type="project" value="UniProtKB-KW"/>
</dbReference>
<dbReference type="PANTHER" id="PTHR42648">
    <property type="entry name" value="TRANSPOSASE, PUTATIVE-RELATED"/>
    <property type="match status" value="1"/>
</dbReference>
<evidence type="ECO:0000313" key="6">
    <source>
        <dbReference type="EMBL" id="TYK22560.1"/>
    </source>
</evidence>
<dbReference type="Proteomes" id="UP000321947">
    <property type="component" value="Unassembled WGS sequence"/>
</dbReference>
<dbReference type="GO" id="GO:0015074">
    <property type="term" value="P:DNA integration"/>
    <property type="evidence" value="ECO:0007669"/>
    <property type="project" value="InterPro"/>
</dbReference>
<keyword evidence="1" id="KW-0645">Protease</keyword>
<dbReference type="InterPro" id="IPR039537">
    <property type="entry name" value="Retrotran_Ty1/copia-like"/>
</dbReference>
<sequence length="780" mass="87513">MTGNRYFFSELKECNSGHVTFGDGARGRIIAKGNIAKDYLPCLNDVRYVDGLKANLISVSQLCDQGYSINFSKDSCVVINKDNQILVKGSRQADNCYHWISNNSEVCHSTKEDQTWLWHRKLEHINLKSIDRVVRNDAVIDVPNTDVNSKFVCGDCLIEKQTKASHKSLKRCSTNSVLELLHMDLMGPMQTESLGGKKYVLVAREKGVKIVRIRSDHGKEFKNEDLNNFCDFEGIHHEYSTPITPQQNGVVERKNRTLQEMARVMIHQIYDEEDETPKVTLAPTSTPVDKADTEITNSDLCSKSTPKEAVVEGTLKKDKVDYSKMIADLCYTSTIEPTSVEAALKDEYWINAMQEELLQFKHNNIEGVDFDETFAPVTRLEAIRLLLGISCIRKFKLYQIDVKSAFLNGYLNEEVYVAQPKGFVDSEFPQHVYKLNKALYGLKQASRACKSSEEVHEALSPKGAMHDVDTSKSSHKPVQEEAGSRDDAKTRLSASEAHLTDMDFDDLDDVPLARFSASEGVFIPTPGLHHTSTVEPGPPHYSSPIGSSIPEETTTIDSHNDPVDESVATKTQPVREESRQVRKRVQQNRHNITTKTGRKKVPPNIPLVLIDVNGIPAVAHSVKYAILHKIGIANWFPLSHASNVSAVLGTFLYIICNDDRVDTGAFIYNQLLRHVGSFRVKILIALPRLFQGIHVPDIDHDMHPSRGPRLFDTSNWNKSADGFFVDRELASRIVNSLTAESQALSTLINLLSERHLEVDALVRHLKSFAPSISRREHGSE</sequence>
<feature type="compositionally biased region" description="Basic and acidic residues" evidence="4">
    <location>
        <begin position="453"/>
        <end position="490"/>
    </location>
</feature>
<dbReference type="AlphaFoldDB" id="A0A5D3DGT9"/>
<dbReference type="InterPro" id="IPR036397">
    <property type="entry name" value="RNaseH_sf"/>
</dbReference>
<reference evidence="6 7" key="1">
    <citation type="submission" date="2019-08" db="EMBL/GenBank/DDBJ databases">
        <title>Draft genome sequences of two oriental melons (Cucumis melo L. var makuwa).</title>
        <authorList>
            <person name="Kwon S.-Y."/>
        </authorList>
    </citation>
    <scope>NUCLEOTIDE SEQUENCE [LARGE SCALE GENOMIC DNA]</scope>
    <source>
        <strain evidence="7">cv. Chang Bougi</strain>
        <tissue evidence="6">Leaf</tissue>
    </source>
</reference>
<evidence type="ECO:0000313" key="7">
    <source>
        <dbReference type="Proteomes" id="UP000321947"/>
    </source>
</evidence>
<dbReference type="GO" id="GO:0006508">
    <property type="term" value="P:proteolysis"/>
    <property type="evidence" value="ECO:0007669"/>
    <property type="project" value="UniProtKB-KW"/>
</dbReference>
<accession>A0A5D3DGT9</accession>
<evidence type="ECO:0000256" key="4">
    <source>
        <dbReference type="SAM" id="MobiDB-lite"/>
    </source>
</evidence>
<dbReference type="InterPro" id="IPR013103">
    <property type="entry name" value="RVT_2"/>
</dbReference>
<dbReference type="SUPFAM" id="SSF53098">
    <property type="entry name" value="Ribonuclease H-like"/>
    <property type="match status" value="1"/>
</dbReference>
<dbReference type="Pfam" id="PF07727">
    <property type="entry name" value="RVT_2"/>
    <property type="match status" value="1"/>
</dbReference>
<evidence type="ECO:0000256" key="3">
    <source>
        <dbReference type="ARBA" id="ARBA00022801"/>
    </source>
</evidence>
<dbReference type="EMBL" id="SSTD01004953">
    <property type="protein sequence ID" value="TYK22560.1"/>
    <property type="molecule type" value="Genomic_DNA"/>
</dbReference>
<dbReference type="InterPro" id="IPR012337">
    <property type="entry name" value="RNaseH-like_sf"/>
</dbReference>
<evidence type="ECO:0000256" key="1">
    <source>
        <dbReference type="ARBA" id="ARBA00022670"/>
    </source>
</evidence>
<protein>
    <submittedName>
        <fullName evidence="6">F5J5.1</fullName>
    </submittedName>
</protein>
<feature type="region of interest" description="Disordered" evidence="4">
    <location>
        <begin position="453"/>
        <end position="492"/>
    </location>
</feature>